<keyword evidence="2" id="KW-1185">Reference proteome</keyword>
<proteinExistence type="predicted"/>
<dbReference type="AlphaFoldDB" id="A0A8J3MW84"/>
<organism evidence="1 2">
    <name type="scientific">Ktedonospora formicarum</name>
    <dbReference type="NCBI Taxonomy" id="2778364"/>
    <lineage>
        <taxon>Bacteria</taxon>
        <taxon>Bacillati</taxon>
        <taxon>Chloroflexota</taxon>
        <taxon>Ktedonobacteria</taxon>
        <taxon>Ktedonobacterales</taxon>
        <taxon>Ktedonobacteraceae</taxon>
        <taxon>Ktedonospora</taxon>
    </lineage>
</organism>
<evidence type="ECO:0000313" key="1">
    <source>
        <dbReference type="EMBL" id="GHO47300.1"/>
    </source>
</evidence>
<name>A0A8J3MW84_9CHLR</name>
<gene>
    <name evidence="1" type="ORF">KSX_54630</name>
</gene>
<dbReference type="Proteomes" id="UP000612362">
    <property type="component" value="Unassembled WGS sequence"/>
</dbReference>
<protein>
    <submittedName>
        <fullName evidence="1">Uncharacterized protein</fullName>
    </submittedName>
</protein>
<evidence type="ECO:0000313" key="2">
    <source>
        <dbReference type="Proteomes" id="UP000612362"/>
    </source>
</evidence>
<accession>A0A8J3MW84</accession>
<comment type="caution">
    <text evidence="1">The sequence shown here is derived from an EMBL/GenBank/DDBJ whole genome shotgun (WGS) entry which is preliminary data.</text>
</comment>
<dbReference type="EMBL" id="BNJF01000003">
    <property type="protein sequence ID" value="GHO47300.1"/>
    <property type="molecule type" value="Genomic_DNA"/>
</dbReference>
<sequence length="64" mass="6979">MRSLDVWSIFVFGRETTMASRGVLATPQEDHDVGFVLLFLFIGEGADVYALGGVGRDREGGLVF</sequence>
<reference evidence="1" key="1">
    <citation type="submission" date="2020-10" db="EMBL/GenBank/DDBJ databases">
        <title>Taxonomic study of unclassified bacteria belonging to the class Ktedonobacteria.</title>
        <authorList>
            <person name="Yabe S."/>
            <person name="Wang C.M."/>
            <person name="Zheng Y."/>
            <person name="Sakai Y."/>
            <person name="Cavaletti L."/>
            <person name="Monciardini P."/>
            <person name="Donadio S."/>
        </authorList>
    </citation>
    <scope>NUCLEOTIDE SEQUENCE</scope>
    <source>
        <strain evidence="1">SOSP1-1</strain>
    </source>
</reference>